<gene>
    <name evidence="1" type="ORF">EV702DRAFT_1269247</name>
</gene>
<protein>
    <submittedName>
        <fullName evidence="1">Uncharacterized protein</fullName>
    </submittedName>
</protein>
<organism evidence="1 2">
    <name type="scientific">Suillus placidus</name>
    <dbReference type="NCBI Taxonomy" id="48579"/>
    <lineage>
        <taxon>Eukaryota</taxon>
        <taxon>Fungi</taxon>
        <taxon>Dikarya</taxon>
        <taxon>Basidiomycota</taxon>
        <taxon>Agaricomycotina</taxon>
        <taxon>Agaricomycetes</taxon>
        <taxon>Agaricomycetidae</taxon>
        <taxon>Boletales</taxon>
        <taxon>Suillineae</taxon>
        <taxon>Suillaceae</taxon>
        <taxon>Suillus</taxon>
    </lineage>
</organism>
<name>A0A9P7D278_9AGAM</name>
<sequence length="220" mass="25247">MDVDLILTTCSCLALWQNTISALQAGWPEMKQKQKQKRPTVSSPNSIAKHLCFGGARYLANDKYRRQGLSTFQRLRLRRYRKEFRSVLLGVKAYKSSQVQRANVKRIARIVQRNGAERKTSRSPMKFQLIACQRRLVLREVASIVTPIEMEISPSHPNRRVRGRDAFIQDIVKAQCTPLKEGCLLLSSVLAFLDHKRYPASKVPPADTERKAWDVRTLAR</sequence>
<dbReference type="EMBL" id="JABBWD010000031">
    <property type="protein sequence ID" value="KAG1775771.1"/>
    <property type="molecule type" value="Genomic_DNA"/>
</dbReference>
<dbReference type="Proteomes" id="UP000714275">
    <property type="component" value="Unassembled WGS sequence"/>
</dbReference>
<proteinExistence type="predicted"/>
<accession>A0A9P7D278</accession>
<reference evidence="1" key="1">
    <citation type="journal article" date="2020" name="New Phytol.">
        <title>Comparative genomics reveals dynamic genome evolution in host specialist ectomycorrhizal fungi.</title>
        <authorList>
            <person name="Lofgren L.A."/>
            <person name="Nguyen N.H."/>
            <person name="Vilgalys R."/>
            <person name="Ruytinx J."/>
            <person name="Liao H.L."/>
            <person name="Branco S."/>
            <person name="Kuo A."/>
            <person name="LaButti K."/>
            <person name="Lipzen A."/>
            <person name="Andreopoulos W."/>
            <person name="Pangilinan J."/>
            <person name="Riley R."/>
            <person name="Hundley H."/>
            <person name="Na H."/>
            <person name="Barry K."/>
            <person name="Grigoriev I.V."/>
            <person name="Stajich J.E."/>
            <person name="Kennedy P.G."/>
        </authorList>
    </citation>
    <scope>NUCLEOTIDE SEQUENCE</scope>
    <source>
        <strain evidence="1">DOB743</strain>
    </source>
</reference>
<dbReference type="AlphaFoldDB" id="A0A9P7D278"/>
<evidence type="ECO:0000313" key="2">
    <source>
        <dbReference type="Proteomes" id="UP000714275"/>
    </source>
</evidence>
<keyword evidence="2" id="KW-1185">Reference proteome</keyword>
<comment type="caution">
    <text evidence="1">The sequence shown here is derived from an EMBL/GenBank/DDBJ whole genome shotgun (WGS) entry which is preliminary data.</text>
</comment>
<evidence type="ECO:0000313" key="1">
    <source>
        <dbReference type="EMBL" id="KAG1775771.1"/>
    </source>
</evidence>